<sequence length="39" mass="4549">MNIMLLISRNRHKNHFIGKKVRAAQLELRGELQRISGGY</sequence>
<evidence type="ECO:0000313" key="1">
    <source>
        <dbReference type="EMBL" id="ERI74453.1"/>
    </source>
</evidence>
<evidence type="ECO:0000313" key="2">
    <source>
        <dbReference type="Proteomes" id="UP000016491"/>
    </source>
</evidence>
<name>A0ABC9TTQ6_CLOSY</name>
<dbReference type="Proteomes" id="UP000016491">
    <property type="component" value="Unassembled WGS sequence"/>
</dbReference>
<dbReference type="AlphaFoldDB" id="A0ABC9TTQ6"/>
<gene>
    <name evidence="1" type="ORF">CLOSYM_03976</name>
</gene>
<dbReference type="EMBL" id="AWSU01000324">
    <property type="protein sequence ID" value="ERI74453.1"/>
    <property type="molecule type" value="Genomic_DNA"/>
</dbReference>
<protein>
    <submittedName>
        <fullName evidence="1">Uncharacterized protein</fullName>
    </submittedName>
</protein>
<proteinExistence type="predicted"/>
<organism evidence="1 2">
    <name type="scientific">[Clostridium] symbiosum ATCC 14940</name>
    <dbReference type="NCBI Taxonomy" id="411472"/>
    <lineage>
        <taxon>Bacteria</taxon>
        <taxon>Bacillati</taxon>
        <taxon>Bacillota</taxon>
        <taxon>Clostridia</taxon>
        <taxon>Lachnospirales</taxon>
        <taxon>Lachnospiraceae</taxon>
        <taxon>Otoolea</taxon>
    </lineage>
</organism>
<reference evidence="1 2" key="1">
    <citation type="submission" date="2013-07" db="EMBL/GenBank/DDBJ databases">
        <authorList>
            <person name="Weinstock G."/>
            <person name="Sodergren E."/>
            <person name="Wylie T."/>
            <person name="Fulton L."/>
            <person name="Fulton R."/>
            <person name="Fronick C."/>
            <person name="O'Laughlin M."/>
            <person name="Godfrey J."/>
            <person name="Miner T."/>
            <person name="Herter B."/>
            <person name="Appelbaum E."/>
            <person name="Cordes M."/>
            <person name="Lek S."/>
            <person name="Wollam A."/>
            <person name="Pepin K.H."/>
            <person name="Palsikar V.B."/>
            <person name="Mitreva M."/>
            <person name="Wilson R.K."/>
        </authorList>
    </citation>
    <scope>NUCLEOTIDE SEQUENCE [LARGE SCALE GENOMIC DNA]</scope>
    <source>
        <strain evidence="1 2">ATCC 14940</strain>
    </source>
</reference>
<comment type="caution">
    <text evidence="1">The sequence shown here is derived from an EMBL/GenBank/DDBJ whole genome shotgun (WGS) entry which is preliminary data.</text>
</comment>
<accession>A0ABC9TTQ6</accession>